<protein>
    <recommendedName>
        <fullName evidence="3">Secreted protein</fullName>
    </recommendedName>
</protein>
<evidence type="ECO:0000313" key="2">
    <source>
        <dbReference type="Proteomes" id="UP001223390"/>
    </source>
</evidence>
<dbReference type="EMBL" id="JASITI010000020">
    <property type="protein sequence ID" value="MDK9497552.1"/>
    <property type="molecule type" value="Genomic_DNA"/>
</dbReference>
<dbReference type="Proteomes" id="UP001223390">
    <property type="component" value="Unassembled WGS sequence"/>
</dbReference>
<evidence type="ECO:0008006" key="3">
    <source>
        <dbReference type="Google" id="ProtNLM"/>
    </source>
</evidence>
<sequence length="914" mass="99312">MSTPEVHAVDSTFRRLFAHAGTDAAALVAPALPAQQAPGAATAEAVEEQWRAPRAGDFARGVWTSSPLPEVQRRFQTRLGDDERAWQSAFELLAYGFKGDMPALLDAAERHETAGRDPDRPVDPSTPVSWMIRIAPEAVRLPLLRRLAEGQLRTFAFAGMPGAPLAQALVDTRDRSVWRRLLGSSYEGRGRWDDKDAVFERLFLTQDDPEVNEWLLTGLDGGVPHRRYRLAPSTRLALLEGRPFGAGAADPLPRTPAVHALIDGAAGPAPWEPDLLRICYDSREPGLAARALRASLDGDGELLTPYQQLIAAIRLWGSGRTGELRTLLERASEAPGIRDPRVRQAFGAARTAGSVQPLYDAASALREDADAHLDEALAVWGLRLPAAAGSRALGYYGQAELAAASRAVTGDRWYRVDWDLVRGRLADPEARHHRQRTRERHAVLLARADCPPDVAAALTHPLPGGLDLLRLYADRDTAVAALTRANAGLPGSRWYCGTVLVSAARPAPGWEPAVTPEDVLRHAHPLQGLLHDVPEDTIARAVAEFLVQEGIDTPLAEARMWLGLRRLTPYFAGPLPRLLRTAARLGDDGSPLDVVPAADFLVGPGPEEAVGLVRDRLGAAPGPWARAVRLLAAGFDGTLPELLGAACAEPPAEPGPARLLQGAAAALLALAPAGLADAVVGRLDVPTRLVLVRTTRDPGTLRALVRGRERLVWDALLDGPRVPLPSDPPYPLPYGRLRDEVLIPELLAQDDPWLNARLVREEFALDHEDNAARISAVLAGRPFGPARQPVPVLPGLYADFADWTPDSGAELPRWTRNPYLYTSPEPVLAMQALMAVRKPDRVDPPMTRLDVPQSLAATSTIAHAGRYDLLEYVAAHWHVRYPYGQHQEVRDLFARAARLRSAEELDEELTSRSA</sequence>
<name>A0ABT7GVA5_9ACTN</name>
<dbReference type="RefSeq" id="WP_285343295.1">
    <property type="nucleotide sequence ID" value="NZ_JASITI010000020.1"/>
</dbReference>
<accession>A0ABT7GVA5</accession>
<gene>
    <name evidence="1" type="ORF">QEZ40_002493</name>
</gene>
<comment type="caution">
    <text evidence="1">The sequence shown here is derived from an EMBL/GenBank/DDBJ whole genome shotgun (WGS) entry which is preliminary data.</text>
</comment>
<keyword evidence="2" id="KW-1185">Reference proteome</keyword>
<reference evidence="1 2" key="1">
    <citation type="submission" date="2023-05" db="EMBL/GenBank/DDBJ databases">
        <title>Sequencing and Assembly of Streptomyces sp. NP73.</title>
        <authorList>
            <person name="Konwar A.N."/>
            <person name="Saikia K."/>
            <person name="Thakur D."/>
        </authorList>
    </citation>
    <scope>NUCLEOTIDE SEQUENCE [LARGE SCALE GENOMIC DNA]</scope>
    <source>
        <strain evidence="1 2">NP73</strain>
    </source>
</reference>
<evidence type="ECO:0000313" key="1">
    <source>
        <dbReference type="EMBL" id="MDK9497552.1"/>
    </source>
</evidence>
<organism evidence="1 2">
    <name type="scientific">Streptomyces katrae</name>
    <dbReference type="NCBI Taxonomy" id="68223"/>
    <lineage>
        <taxon>Bacteria</taxon>
        <taxon>Bacillati</taxon>
        <taxon>Actinomycetota</taxon>
        <taxon>Actinomycetes</taxon>
        <taxon>Kitasatosporales</taxon>
        <taxon>Streptomycetaceae</taxon>
        <taxon>Streptomyces</taxon>
    </lineage>
</organism>
<proteinExistence type="predicted"/>